<gene>
    <name evidence="2" type="ORF">OCU04_012683</name>
</gene>
<dbReference type="EMBL" id="JAPEIS010000016">
    <property type="protein sequence ID" value="KAJ8058495.1"/>
    <property type="molecule type" value="Genomic_DNA"/>
</dbReference>
<sequence>MEHFCYVCHRLRSWRYHLQYPITFGTSSIPSICTRCMKKQSREAPFHKLKTSIESPPLRPSSRSPQSSLPSSPVIYEVHHYHHCCQCKKKVANKDSVLYAELHSESSS</sequence>
<dbReference type="AlphaFoldDB" id="A0A9X0A931"/>
<comment type="caution">
    <text evidence="2">The sequence shown here is derived from an EMBL/GenBank/DDBJ whole genome shotgun (WGS) entry which is preliminary data.</text>
</comment>
<feature type="region of interest" description="Disordered" evidence="1">
    <location>
        <begin position="41"/>
        <end position="71"/>
    </location>
</feature>
<proteinExistence type="predicted"/>
<feature type="compositionally biased region" description="Low complexity" evidence="1">
    <location>
        <begin position="60"/>
        <end position="71"/>
    </location>
</feature>
<reference evidence="2" key="1">
    <citation type="submission" date="2022-11" db="EMBL/GenBank/DDBJ databases">
        <title>Genome Resource of Sclerotinia nivalis Strain SnTB1, a Plant Pathogen Isolated from American Ginseng.</title>
        <authorList>
            <person name="Fan S."/>
        </authorList>
    </citation>
    <scope>NUCLEOTIDE SEQUENCE</scope>
    <source>
        <strain evidence="2">SnTB1</strain>
    </source>
</reference>
<evidence type="ECO:0000256" key="1">
    <source>
        <dbReference type="SAM" id="MobiDB-lite"/>
    </source>
</evidence>
<dbReference type="Proteomes" id="UP001152300">
    <property type="component" value="Unassembled WGS sequence"/>
</dbReference>
<accession>A0A9X0A931</accession>
<protein>
    <submittedName>
        <fullName evidence="2">Uncharacterized protein</fullName>
    </submittedName>
</protein>
<keyword evidence="3" id="KW-1185">Reference proteome</keyword>
<evidence type="ECO:0000313" key="3">
    <source>
        <dbReference type="Proteomes" id="UP001152300"/>
    </source>
</evidence>
<name>A0A9X0A931_9HELO</name>
<evidence type="ECO:0000313" key="2">
    <source>
        <dbReference type="EMBL" id="KAJ8058495.1"/>
    </source>
</evidence>
<organism evidence="2 3">
    <name type="scientific">Sclerotinia nivalis</name>
    <dbReference type="NCBI Taxonomy" id="352851"/>
    <lineage>
        <taxon>Eukaryota</taxon>
        <taxon>Fungi</taxon>
        <taxon>Dikarya</taxon>
        <taxon>Ascomycota</taxon>
        <taxon>Pezizomycotina</taxon>
        <taxon>Leotiomycetes</taxon>
        <taxon>Helotiales</taxon>
        <taxon>Sclerotiniaceae</taxon>
        <taxon>Sclerotinia</taxon>
    </lineage>
</organism>